<dbReference type="EMBL" id="PIUK01000044">
    <property type="protein sequence ID" value="MBY6275848.1"/>
    <property type="molecule type" value="Genomic_DNA"/>
</dbReference>
<comment type="caution">
    <text evidence="1">The sequence shown here is derived from an EMBL/GenBank/DDBJ whole genome shotgun (WGS) entry which is preliminary data.</text>
</comment>
<dbReference type="RefSeq" id="WP_273378733.1">
    <property type="nucleotide sequence ID" value="NZ_PIUK01000044.1"/>
</dbReference>
<evidence type="ECO:0008006" key="3">
    <source>
        <dbReference type="Google" id="ProtNLM"/>
    </source>
</evidence>
<evidence type="ECO:0000313" key="2">
    <source>
        <dbReference type="Proteomes" id="UP000732377"/>
    </source>
</evidence>
<dbReference type="SUPFAM" id="SSF52540">
    <property type="entry name" value="P-loop containing nucleoside triphosphate hydrolases"/>
    <property type="match status" value="1"/>
</dbReference>
<reference evidence="1" key="1">
    <citation type="submission" date="2017-11" db="EMBL/GenBank/DDBJ databases">
        <title>Three new genomes from thermophilic consortium.</title>
        <authorList>
            <person name="Quaggio R."/>
            <person name="Amgarten D."/>
            <person name="Setubal J.C."/>
        </authorList>
    </citation>
    <scope>NUCLEOTIDE SEQUENCE</scope>
    <source>
        <strain evidence="1">ZCTH01-B2</strain>
    </source>
</reference>
<dbReference type="AlphaFoldDB" id="A0A953I7E9"/>
<dbReference type="Gene3D" id="3.40.50.300">
    <property type="entry name" value="P-loop containing nucleotide triphosphate hydrolases"/>
    <property type="match status" value="2"/>
</dbReference>
<organism evidence="1 2">
    <name type="scientific">Symbiobacterium thermophilum</name>
    <dbReference type="NCBI Taxonomy" id="2734"/>
    <lineage>
        <taxon>Bacteria</taxon>
        <taxon>Bacillati</taxon>
        <taxon>Bacillota</taxon>
        <taxon>Clostridia</taxon>
        <taxon>Eubacteriales</taxon>
        <taxon>Symbiobacteriaceae</taxon>
        <taxon>Symbiobacterium</taxon>
    </lineage>
</organism>
<name>A0A953I7E9_SYMTR</name>
<evidence type="ECO:0000313" key="1">
    <source>
        <dbReference type="EMBL" id="MBY6275848.1"/>
    </source>
</evidence>
<dbReference type="Proteomes" id="UP000732377">
    <property type="component" value="Unassembled WGS sequence"/>
</dbReference>
<dbReference type="InterPro" id="IPR027417">
    <property type="entry name" value="P-loop_NTPase"/>
</dbReference>
<proteinExistence type="predicted"/>
<sequence length="978" mass="105497">MSSLRPPRPSTPFWTALVKYYRSCLDREVELGIQVPADPNARVILQGLQEHLITHKATTTIISDPAHTQPILAYLNRRGRGIGGTFFYGYPLARDGDRLVPVCCTEVTLEPGTAPQTVVLTRGVSELLFNRRFLRQAAGLTDAEIAELTRLWLSSRGPEPAELLGQYLAGVDLQYDAVLFGSEGLGSARGPARELQLMEQLRKDRLPDTIRIFTGEQGLPVARESDDYLSILPADADQVRVLRRWRAPFLTVAGPAGSGKSATAANLIACAAAAGQRVLFVTPDGRLPDEFLEAFPGVLYIGSQEAWLGSLRRALEVLQSLKAEGEAAPPEASALAAESRALAEELDRLHAEHARAVALAELGEAMEPVSALVEASLNDHPRRAWMEQLAGRITAANAGQFRPEQLVALRQLHMRALAWEEEGGLAGRLSQMRRVSQIKSALRQAGIPEFCHPEGDLKEQVEGLGLLAQAYPLLLSRARRILGAGGAADRRQETAALAAATARKKAEVDRRRLRAAWLRKAAEIRPNLDKIIASVTGEIESQEKGGPRLSILTRQRFADLLAAFPVVVSPTLAVAGTVPNEPEMFDLFVLDDAERVPIPPFLPVLYRAKRAVLLGDEDGVMPPSSLGPDEDSRLLGQVEEHNLAAFAYTEVSPLHRGLAVAGPQAQRLRGSYYAPEDVQFINVDDGQTLFPAPAAVSQAQSPLEARAALLQVTRLLSAGLQDVALCSPFSGQVHLLRQLLSRLADAEQDPDRSGALRRIPVYAADEPLGRHQAVVVSLVLGAGATPESLRWLGDRSRAVLRALACASQRAVLVGRRETLAQIPALAGLVNGGRTEEAAQAAGLQPGALGLLPSERPQHEACLTAPEAVAEALQGDERELYNRLAALARQRQALLAPRLPLTWTLGPERLAALPAHLREQAVSAYPLITVLDVSSFRPLAVVELDAGEPGPAAQVCAQAGLPYHAVGPGDWEGLRELLR</sequence>
<accession>A0A953I7E9</accession>
<protein>
    <recommendedName>
        <fullName evidence="3">DNA helicase</fullName>
    </recommendedName>
</protein>
<gene>
    <name evidence="1" type="ORF">CWE10_06430</name>
</gene>